<proteinExistence type="predicted"/>
<comment type="caution">
    <text evidence="2">The sequence shown here is derived from an EMBL/GenBank/DDBJ whole genome shotgun (WGS) entry which is preliminary data.</text>
</comment>
<evidence type="ECO:0000256" key="1">
    <source>
        <dbReference type="SAM" id="MobiDB-lite"/>
    </source>
</evidence>
<evidence type="ECO:0000313" key="3">
    <source>
        <dbReference type="Proteomes" id="UP000807716"/>
    </source>
</evidence>
<reference evidence="2" key="1">
    <citation type="journal article" date="2020" name="Fungal Divers.">
        <title>Resolving the Mortierellaceae phylogeny through synthesis of multi-gene phylogenetics and phylogenomics.</title>
        <authorList>
            <person name="Vandepol N."/>
            <person name="Liber J."/>
            <person name="Desiro A."/>
            <person name="Na H."/>
            <person name="Kennedy M."/>
            <person name="Barry K."/>
            <person name="Grigoriev I.V."/>
            <person name="Miller A.N."/>
            <person name="O'Donnell K."/>
            <person name="Stajich J.E."/>
            <person name="Bonito G."/>
        </authorList>
    </citation>
    <scope>NUCLEOTIDE SEQUENCE</scope>
    <source>
        <strain evidence="2">BC1065</strain>
    </source>
</reference>
<feature type="compositionally biased region" description="Polar residues" evidence="1">
    <location>
        <begin position="30"/>
        <end position="49"/>
    </location>
</feature>
<name>A0A9P6QK71_9FUNG</name>
<dbReference type="Proteomes" id="UP000807716">
    <property type="component" value="Unassembled WGS sequence"/>
</dbReference>
<accession>A0A9P6QK71</accession>
<gene>
    <name evidence="2" type="ORF">DFQ27_004133</name>
</gene>
<dbReference type="AlphaFoldDB" id="A0A9P6QK71"/>
<feature type="region of interest" description="Disordered" evidence="1">
    <location>
        <begin position="1"/>
        <end position="69"/>
    </location>
</feature>
<feature type="compositionally biased region" description="Polar residues" evidence="1">
    <location>
        <begin position="1"/>
        <end position="13"/>
    </location>
</feature>
<dbReference type="OrthoDB" id="2351672at2759"/>
<feature type="compositionally biased region" description="Low complexity" evidence="1">
    <location>
        <begin position="14"/>
        <end position="29"/>
    </location>
</feature>
<dbReference type="EMBL" id="JAAAJB010000029">
    <property type="protein sequence ID" value="KAG0269270.1"/>
    <property type="molecule type" value="Genomic_DNA"/>
</dbReference>
<organism evidence="2 3">
    <name type="scientific">Actinomortierella ambigua</name>
    <dbReference type="NCBI Taxonomy" id="1343610"/>
    <lineage>
        <taxon>Eukaryota</taxon>
        <taxon>Fungi</taxon>
        <taxon>Fungi incertae sedis</taxon>
        <taxon>Mucoromycota</taxon>
        <taxon>Mortierellomycotina</taxon>
        <taxon>Mortierellomycetes</taxon>
        <taxon>Mortierellales</taxon>
        <taxon>Mortierellaceae</taxon>
        <taxon>Actinomortierella</taxon>
    </lineage>
</organism>
<protein>
    <submittedName>
        <fullName evidence="2">Uncharacterized protein</fullName>
    </submittedName>
</protein>
<keyword evidence="3" id="KW-1185">Reference proteome</keyword>
<evidence type="ECO:0000313" key="2">
    <source>
        <dbReference type="EMBL" id="KAG0269270.1"/>
    </source>
</evidence>
<sequence length="91" mass="9948">MNKNPSNRQTDPNQRSSQSHQQQASARTQGLGNQQWSGDQRSETPSHAGQSKIEAPMSGSKMCGHAHDCDCSTQSAIHASEQHAPRINPRK</sequence>